<dbReference type="PANTHER" id="PTHR43229:SF2">
    <property type="entry name" value="NODULATION PROTEIN J"/>
    <property type="match status" value="1"/>
</dbReference>
<dbReference type="InterPro" id="IPR000412">
    <property type="entry name" value="ABC_2_transport"/>
</dbReference>
<organism evidence="7 8">
    <name type="scientific">Granulicella pectinivorans</name>
    <dbReference type="NCBI Taxonomy" id="474950"/>
    <lineage>
        <taxon>Bacteria</taxon>
        <taxon>Pseudomonadati</taxon>
        <taxon>Acidobacteriota</taxon>
        <taxon>Terriglobia</taxon>
        <taxon>Terriglobales</taxon>
        <taxon>Acidobacteriaceae</taxon>
        <taxon>Granulicella</taxon>
    </lineage>
</organism>
<dbReference type="InterPro" id="IPR047817">
    <property type="entry name" value="ABC2_TM_bact-type"/>
</dbReference>
<dbReference type="PANTHER" id="PTHR43229">
    <property type="entry name" value="NODULATION PROTEIN J"/>
    <property type="match status" value="1"/>
</dbReference>
<feature type="transmembrane region" description="Helical" evidence="5">
    <location>
        <begin position="180"/>
        <end position="199"/>
    </location>
</feature>
<keyword evidence="5" id="KW-0813">Transport</keyword>
<feature type="transmembrane region" description="Helical" evidence="5">
    <location>
        <begin position="238"/>
        <end position="257"/>
    </location>
</feature>
<dbReference type="PIRSF" id="PIRSF006648">
    <property type="entry name" value="DrrB"/>
    <property type="match status" value="1"/>
</dbReference>
<feature type="transmembrane region" description="Helical" evidence="5">
    <location>
        <begin position="71"/>
        <end position="92"/>
    </location>
</feature>
<dbReference type="PRINTS" id="PR00164">
    <property type="entry name" value="ABC2TRNSPORT"/>
</dbReference>
<evidence type="ECO:0000256" key="4">
    <source>
        <dbReference type="ARBA" id="ARBA00023136"/>
    </source>
</evidence>
<evidence type="ECO:0000256" key="3">
    <source>
        <dbReference type="ARBA" id="ARBA00022989"/>
    </source>
</evidence>
<sequence>MATSALYPVAGTAPVVNIFVKETKYEFLKLLRTRSFSAATIGFPVMFYLLFGVANRHGIEGGVHIAKYMLASYAVFGLVGSALFGIGVGMAGERAAGWLEVKQASPMPPAAYLFAKCMAAIAFGLIIVSILTTIGVTMAGVSLSGVELAKMMAFTVAGSTAFASMGLLLALVVPANAAPGIVNLIYLPMSFLSGLWVPLHFLPRWLQAFAPVLPTYHLSQLMQSIFGYQEPDVAVSTHWLALAGFTMLMLGTSWLVFNRSQKNA</sequence>
<dbReference type="Pfam" id="PF01061">
    <property type="entry name" value="ABC2_membrane"/>
    <property type="match status" value="1"/>
</dbReference>
<dbReference type="PROSITE" id="PS51012">
    <property type="entry name" value="ABC_TM2"/>
    <property type="match status" value="1"/>
</dbReference>
<keyword evidence="2 5" id="KW-0812">Transmembrane</keyword>
<keyword evidence="3 5" id="KW-1133">Transmembrane helix</keyword>
<keyword evidence="5" id="KW-1003">Cell membrane</keyword>
<keyword evidence="4 5" id="KW-0472">Membrane</keyword>
<feature type="transmembrane region" description="Helical" evidence="5">
    <location>
        <begin position="113"/>
        <end position="139"/>
    </location>
</feature>
<evidence type="ECO:0000256" key="5">
    <source>
        <dbReference type="RuleBase" id="RU361157"/>
    </source>
</evidence>
<dbReference type="OrthoDB" id="63188at2"/>
<protein>
    <recommendedName>
        <fullName evidence="5">Transport permease protein</fullName>
    </recommendedName>
</protein>
<dbReference type="RefSeq" id="WP_089837412.1">
    <property type="nucleotide sequence ID" value="NZ_FOZL01000001.1"/>
</dbReference>
<proteinExistence type="inferred from homology"/>
<accession>A0A1I6LQV6</accession>
<dbReference type="EMBL" id="FOZL01000001">
    <property type="protein sequence ID" value="SFS05875.1"/>
    <property type="molecule type" value="Genomic_DNA"/>
</dbReference>
<reference evidence="7 8" key="1">
    <citation type="submission" date="2016-10" db="EMBL/GenBank/DDBJ databases">
        <authorList>
            <person name="de Groot N.N."/>
        </authorList>
    </citation>
    <scope>NUCLEOTIDE SEQUENCE [LARGE SCALE GENOMIC DNA]</scope>
    <source>
        <strain evidence="7 8">DSM 21001</strain>
    </source>
</reference>
<feature type="domain" description="ABC transmembrane type-2" evidence="6">
    <location>
        <begin position="35"/>
        <end position="260"/>
    </location>
</feature>
<dbReference type="STRING" id="474950.SAMN05421771_1139"/>
<comment type="subcellular location">
    <subcellularLocation>
        <location evidence="5">Cell membrane</location>
        <topology evidence="5">Multi-pass membrane protein</topology>
    </subcellularLocation>
    <subcellularLocation>
        <location evidence="1">Membrane</location>
        <topology evidence="1">Multi-pass membrane protein</topology>
    </subcellularLocation>
</comment>
<comment type="similarity">
    <text evidence="5">Belongs to the ABC-2 integral membrane protein family.</text>
</comment>
<dbReference type="GO" id="GO:0140359">
    <property type="term" value="F:ABC-type transporter activity"/>
    <property type="evidence" value="ECO:0007669"/>
    <property type="project" value="InterPro"/>
</dbReference>
<evidence type="ECO:0000313" key="8">
    <source>
        <dbReference type="Proteomes" id="UP000199024"/>
    </source>
</evidence>
<dbReference type="AlphaFoldDB" id="A0A1I6LQV6"/>
<evidence type="ECO:0000259" key="6">
    <source>
        <dbReference type="PROSITE" id="PS51012"/>
    </source>
</evidence>
<evidence type="ECO:0000256" key="1">
    <source>
        <dbReference type="ARBA" id="ARBA00004141"/>
    </source>
</evidence>
<name>A0A1I6LQV6_9BACT</name>
<dbReference type="GO" id="GO:0043190">
    <property type="term" value="C:ATP-binding cassette (ABC) transporter complex"/>
    <property type="evidence" value="ECO:0007669"/>
    <property type="project" value="InterPro"/>
</dbReference>
<gene>
    <name evidence="7" type="ORF">SAMN05421771_1139</name>
</gene>
<feature type="transmembrane region" description="Helical" evidence="5">
    <location>
        <begin position="31"/>
        <end position="51"/>
    </location>
</feature>
<evidence type="ECO:0000256" key="2">
    <source>
        <dbReference type="ARBA" id="ARBA00022692"/>
    </source>
</evidence>
<keyword evidence="8" id="KW-1185">Reference proteome</keyword>
<feature type="transmembrane region" description="Helical" evidence="5">
    <location>
        <begin position="151"/>
        <end position="173"/>
    </location>
</feature>
<dbReference type="InterPro" id="IPR013525">
    <property type="entry name" value="ABC2_TM"/>
</dbReference>
<dbReference type="InterPro" id="IPR051784">
    <property type="entry name" value="Nod_factor_ABC_transporter"/>
</dbReference>
<dbReference type="Proteomes" id="UP000199024">
    <property type="component" value="Unassembled WGS sequence"/>
</dbReference>
<evidence type="ECO:0000313" key="7">
    <source>
        <dbReference type="EMBL" id="SFS05875.1"/>
    </source>
</evidence>